<evidence type="ECO:0000256" key="3">
    <source>
        <dbReference type="SAM" id="SignalP"/>
    </source>
</evidence>
<keyword evidence="2" id="KW-1015">Disulfide bond</keyword>
<dbReference type="InterPro" id="IPR050430">
    <property type="entry name" value="Peptidase_S1"/>
</dbReference>
<dbReference type="Pfam" id="PF00089">
    <property type="entry name" value="Trypsin"/>
    <property type="match status" value="1"/>
</dbReference>
<dbReference type="Proteomes" id="UP000285376">
    <property type="component" value="Unassembled WGS sequence"/>
</dbReference>
<feature type="signal peptide" evidence="3">
    <location>
        <begin position="1"/>
        <end position="27"/>
    </location>
</feature>
<organism evidence="5 6">
    <name type="scientific">Dermacoccus abyssi</name>
    <dbReference type="NCBI Taxonomy" id="322596"/>
    <lineage>
        <taxon>Bacteria</taxon>
        <taxon>Bacillati</taxon>
        <taxon>Actinomycetota</taxon>
        <taxon>Actinomycetes</taxon>
        <taxon>Micrococcales</taxon>
        <taxon>Dermacoccaceae</taxon>
        <taxon>Dermacoccus</taxon>
    </lineage>
</organism>
<evidence type="ECO:0000256" key="2">
    <source>
        <dbReference type="ARBA" id="ARBA00023157"/>
    </source>
</evidence>
<feature type="domain" description="Peptidase S1" evidence="4">
    <location>
        <begin position="37"/>
        <end position="239"/>
    </location>
</feature>
<keyword evidence="3" id="KW-0732">Signal</keyword>
<dbReference type="InterPro" id="IPR001254">
    <property type="entry name" value="Trypsin_dom"/>
</dbReference>
<dbReference type="PANTHER" id="PTHR24276:SF98">
    <property type="entry name" value="FI18310P1-RELATED"/>
    <property type="match status" value="1"/>
</dbReference>
<dbReference type="InterPro" id="IPR009003">
    <property type="entry name" value="Peptidase_S1_PA"/>
</dbReference>
<comment type="caution">
    <text evidence="5">The sequence shown here is derived from an EMBL/GenBank/DDBJ whole genome shotgun (WGS) entry which is preliminary data.</text>
</comment>
<feature type="chain" id="PRO_5018968915" evidence="3">
    <location>
        <begin position="28"/>
        <end position="240"/>
    </location>
</feature>
<comment type="similarity">
    <text evidence="1">Belongs to the peptidase S1 family.</text>
</comment>
<dbReference type="SUPFAM" id="SSF50494">
    <property type="entry name" value="Trypsin-like serine proteases"/>
    <property type="match status" value="1"/>
</dbReference>
<evidence type="ECO:0000313" key="5">
    <source>
        <dbReference type="EMBL" id="RHW47998.1"/>
    </source>
</evidence>
<name>A0A417ZBH2_9MICO</name>
<dbReference type="PANTHER" id="PTHR24276">
    <property type="entry name" value="POLYSERASE-RELATED"/>
    <property type="match status" value="1"/>
</dbReference>
<evidence type="ECO:0000256" key="1">
    <source>
        <dbReference type="ARBA" id="ARBA00007664"/>
    </source>
</evidence>
<dbReference type="EMBL" id="QWLM01000001">
    <property type="protein sequence ID" value="RHW47998.1"/>
    <property type="molecule type" value="Genomic_DNA"/>
</dbReference>
<reference evidence="5 6" key="1">
    <citation type="submission" date="2018-08" db="EMBL/GenBank/DDBJ databases">
        <title>Whole genome sequence analysis of Dermacoccus abyssi bacteria isolated from Deep Mariana trench Micromonospora spp reveals genes involved in the environmental adaptation and production of secondary metabolites.</title>
        <authorList>
            <person name="Abdel-Mageed W.M."/>
            <person name="Lehri B."/>
            <person name="Nouioui I."/>
            <person name="Goodfellow I."/>
            <person name="Jaspars M."/>
            <person name="Karlyshev A."/>
        </authorList>
    </citation>
    <scope>NUCLEOTIDE SEQUENCE [LARGE SCALE GENOMIC DNA]</scope>
    <source>
        <strain evidence="5 6">MT1.1</strain>
    </source>
</reference>
<dbReference type="SMART" id="SM00020">
    <property type="entry name" value="Tryp_SPc"/>
    <property type="match status" value="1"/>
</dbReference>
<dbReference type="InterPro" id="IPR001314">
    <property type="entry name" value="Peptidase_S1A"/>
</dbReference>
<dbReference type="Gene3D" id="2.40.10.10">
    <property type="entry name" value="Trypsin-like serine proteases"/>
    <property type="match status" value="1"/>
</dbReference>
<dbReference type="PROSITE" id="PS50240">
    <property type="entry name" value="TRYPSIN_DOM"/>
    <property type="match status" value="1"/>
</dbReference>
<dbReference type="InterPro" id="IPR033116">
    <property type="entry name" value="TRYPSIN_SER"/>
</dbReference>
<dbReference type="PRINTS" id="PR00722">
    <property type="entry name" value="CHYMOTRYPSIN"/>
</dbReference>
<proteinExistence type="inferred from homology"/>
<dbReference type="AlphaFoldDB" id="A0A417ZBH2"/>
<accession>A0A417ZBH2</accession>
<dbReference type="RefSeq" id="WP_118912192.1">
    <property type="nucleotide sequence ID" value="NZ_CBCRVH010000001.1"/>
</dbReference>
<dbReference type="PROSITE" id="PS00135">
    <property type="entry name" value="TRYPSIN_SER"/>
    <property type="match status" value="1"/>
</dbReference>
<protein>
    <submittedName>
        <fullName evidence="5">S1 family peptidase</fullName>
    </submittedName>
</protein>
<gene>
    <name evidence="5" type="ORF">D1832_00705</name>
</gene>
<sequence>MTRPTLRLAAAAAGTTMAFALAPTAGASPTVDKPEYIVGGSQASNPSVVQLVFTQDGGQYGCTGEVIAAQWVLTARHCTEGSSRMKVYTSNSTTNPGTPVSGDRLVNSPYGDVGLVHLAKPVGVNPMQMANSYTAQRGQTGVISGYGLRANSRQSTGLFKANVTVLGSSTDAYRGRAIHVQGINGASNHGDSGGPLVINGQIVGVCSTGDTADPGSNIHAGSNYSNITGHRAWIRQTAGV</sequence>
<dbReference type="InterPro" id="IPR043504">
    <property type="entry name" value="Peptidase_S1_PA_chymotrypsin"/>
</dbReference>
<evidence type="ECO:0000313" key="6">
    <source>
        <dbReference type="Proteomes" id="UP000285376"/>
    </source>
</evidence>
<evidence type="ECO:0000259" key="4">
    <source>
        <dbReference type="PROSITE" id="PS50240"/>
    </source>
</evidence>
<dbReference type="GO" id="GO:0004252">
    <property type="term" value="F:serine-type endopeptidase activity"/>
    <property type="evidence" value="ECO:0007669"/>
    <property type="project" value="InterPro"/>
</dbReference>
<dbReference type="GO" id="GO:0006508">
    <property type="term" value="P:proteolysis"/>
    <property type="evidence" value="ECO:0007669"/>
    <property type="project" value="InterPro"/>
</dbReference>